<evidence type="ECO:0000313" key="2">
    <source>
        <dbReference type="EMBL" id="MFC7618155.1"/>
    </source>
</evidence>
<dbReference type="Proteomes" id="UP001596512">
    <property type="component" value="Unassembled WGS sequence"/>
</dbReference>
<proteinExistence type="predicted"/>
<gene>
    <name evidence="2" type="ORF">ACFQV2_36975</name>
</gene>
<feature type="chain" id="PRO_5046400401" evidence="1">
    <location>
        <begin position="25"/>
        <end position="126"/>
    </location>
</feature>
<evidence type="ECO:0000313" key="3">
    <source>
        <dbReference type="Proteomes" id="UP001596512"/>
    </source>
</evidence>
<sequence length="126" mass="13745">MRHSRWAAAVVGVAIAIAVPGAAAAQPSTPVTITLSPEQVQRICEKRIPRIETRVDRALTRIGAGPEVRGSTAWLKARAEKERAAGRETSAQLLDERADRRADRVPQLEQLKTKVAEFRTAHCGSK</sequence>
<feature type="signal peptide" evidence="1">
    <location>
        <begin position="1"/>
        <end position="24"/>
    </location>
</feature>
<keyword evidence="3" id="KW-1185">Reference proteome</keyword>
<protein>
    <submittedName>
        <fullName evidence="2">Uncharacterized protein</fullName>
    </submittedName>
</protein>
<accession>A0ABW2TW89</accession>
<organism evidence="2 3">
    <name type="scientific">Actinokineospora soli</name>
    <dbReference type="NCBI Taxonomy" id="1048753"/>
    <lineage>
        <taxon>Bacteria</taxon>
        <taxon>Bacillati</taxon>
        <taxon>Actinomycetota</taxon>
        <taxon>Actinomycetes</taxon>
        <taxon>Pseudonocardiales</taxon>
        <taxon>Pseudonocardiaceae</taxon>
        <taxon>Actinokineospora</taxon>
    </lineage>
</organism>
<comment type="caution">
    <text evidence="2">The sequence shown here is derived from an EMBL/GenBank/DDBJ whole genome shotgun (WGS) entry which is preliminary data.</text>
</comment>
<reference evidence="3" key="1">
    <citation type="journal article" date="2019" name="Int. J. Syst. Evol. Microbiol.">
        <title>The Global Catalogue of Microorganisms (GCM) 10K type strain sequencing project: providing services to taxonomists for standard genome sequencing and annotation.</title>
        <authorList>
            <consortium name="The Broad Institute Genomics Platform"/>
            <consortium name="The Broad Institute Genome Sequencing Center for Infectious Disease"/>
            <person name="Wu L."/>
            <person name="Ma J."/>
        </authorList>
    </citation>
    <scope>NUCLEOTIDE SEQUENCE [LARGE SCALE GENOMIC DNA]</scope>
    <source>
        <strain evidence="3">JCM 17695</strain>
    </source>
</reference>
<keyword evidence="1" id="KW-0732">Signal</keyword>
<evidence type="ECO:0000256" key="1">
    <source>
        <dbReference type="SAM" id="SignalP"/>
    </source>
</evidence>
<dbReference type="EMBL" id="JBHTEY010000004">
    <property type="protein sequence ID" value="MFC7618155.1"/>
    <property type="molecule type" value="Genomic_DNA"/>
</dbReference>
<name>A0ABW2TW89_9PSEU</name>